<keyword evidence="1" id="KW-1133">Transmembrane helix</keyword>
<geneLocation type="chloroplast" evidence="2"/>
<dbReference type="AlphaFoldDB" id="A0A8F0WFL3"/>
<proteinExistence type="predicted"/>
<keyword evidence="1" id="KW-0472">Membrane</keyword>
<reference evidence="2" key="1">
    <citation type="journal article" date="2021" name="Ecol Indic">
        <title>Morphological and molecular identification reveals that waters from an isolated oasis in Tamanrasset (extreme South of Algerian Sahara) are colonized by opportunistic and pollution-tolerant diatom species.</title>
        <authorList>
            <person name="Gastineau R."/>
            <person name="Hamedi C."/>
            <person name="Baba Hamed M.B."/>
            <person name="Abi-Ayad S.-M.E.-A."/>
            <person name="Bak M."/>
            <person name="Lemieux C."/>
            <person name="Turmel M."/>
            <person name="Dobosz S."/>
            <person name="Wrobel R.J."/>
            <person name="Kierzek A."/>
            <person name="Lange-Bertalot H."/>
            <person name="Witkowski A."/>
        </authorList>
    </citation>
    <scope>NUCLEOTIDE SEQUENCE</scope>
    <source>
        <strain evidence="2">SZCZR1828</strain>
    </source>
</reference>
<evidence type="ECO:0000256" key="1">
    <source>
        <dbReference type="SAM" id="Phobius"/>
    </source>
</evidence>
<organism evidence="2">
    <name type="scientific">Nitzschia supralitorea</name>
    <dbReference type="NCBI Taxonomy" id="303403"/>
    <lineage>
        <taxon>Eukaryota</taxon>
        <taxon>Sar</taxon>
        <taxon>Stramenopiles</taxon>
        <taxon>Ochrophyta</taxon>
        <taxon>Bacillariophyta</taxon>
        <taxon>Bacillariophyceae</taxon>
        <taxon>Bacillariophycidae</taxon>
        <taxon>Bacillariales</taxon>
        <taxon>Bacillariaceae</taxon>
        <taxon>Nitzschia</taxon>
    </lineage>
</organism>
<protein>
    <submittedName>
        <fullName evidence="2">Uncharacterized protein</fullName>
    </submittedName>
</protein>
<name>A0A8F0WFL3_9STRA</name>
<keyword evidence="1" id="KW-0812">Transmembrane</keyword>
<feature type="transmembrane region" description="Helical" evidence="1">
    <location>
        <begin position="30"/>
        <end position="50"/>
    </location>
</feature>
<keyword evidence="2" id="KW-0150">Chloroplast</keyword>
<keyword evidence="2" id="KW-0934">Plastid</keyword>
<dbReference type="RefSeq" id="YP_010133635.1">
    <property type="nucleotide sequence ID" value="NC_056787.1"/>
</dbReference>
<dbReference type="GeneID" id="67123172"/>
<dbReference type="EMBL" id="MT383638">
    <property type="protein sequence ID" value="QWM93125.1"/>
    <property type="molecule type" value="Genomic_DNA"/>
</dbReference>
<sequence>MRIFKYIFKNSIIFGIFFIVYSRSEAKELLSWFSLFKITIFIAAVLSRLVPCLSDYNKHIKKISSYSNKTVISCRSLLITITSKTLSSLKYRLGVQLVQLVPQLFLGRGQMSPIVNHMDLSLKIVDLLLGPNLAAMSNRLLR</sequence>
<evidence type="ECO:0000313" key="2">
    <source>
        <dbReference type="EMBL" id="QWM93125.1"/>
    </source>
</evidence>
<accession>A0A8F0WFL3</accession>
<gene>
    <name evidence="2" type="primary">orf142a</name>
</gene>
<feature type="transmembrane region" description="Helical" evidence="1">
    <location>
        <begin position="7"/>
        <end position="24"/>
    </location>
</feature>